<dbReference type="Gene3D" id="2.60.40.150">
    <property type="entry name" value="C2 domain"/>
    <property type="match status" value="1"/>
</dbReference>
<dbReference type="FunCoup" id="A3LSB2">
    <property type="interactions" value="329"/>
</dbReference>
<dbReference type="InterPro" id="IPR000008">
    <property type="entry name" value="C2_dom"/>
</dbReference>
<sequence>MNTRDERSTSCVGNNDNNNINICVSPTELTVTDEYVPAIIRRSNSSPISSDLTSLFTNLRTNEAKDTSMSDSSSRMSIKKLLHFSKSDDDLNESTKSVRSNGIFGRRSSGSKSPSSTGDASNDEILADVELNPLLAKSIGHIKIPDIFLKEGLPLLKVSQNSKKRILFKIDPINFKFTWKNAFSSVSMSASSTLQRLVVPNAMHSTKAKMYEFSLDNIKTIAFQKDGSNYREELHISKEFEDQWITIVYFNEKKGKMKSLHLLADTEHDFKRISNSIKNLRSLRHDLARELFVDFKESDKSEKDKIVKGMIEESDKSVREFLSFEDILKYSKRLNININRGYLRSIFDEVKKVNDKEDEVCGNGLNFDQFKLFVSTLKKRSDIMEIWSLVCGSGQSMTLEIFKQFIIQVQKDSIENAVLHKIFKKFCVDTLDYWLPENFNNFLLSKYSTAIQQIEDEEQYMSYPLSEYYISSSHNTYLVGRQVAGDSSVEGYIRALQRGCRCVEVDVWDGEVAESEEGVQFQHDKEPIVNHGRTFTTAISFSNVISTIKKYAFFTSPYPLVISLEINCSVASQRKIVDILKNTLGDTLIATPILDNATLPSPNELKHRILLKVKKTSPFHNLIPMDGSYTTGTSTSTTTTTSFSEDNGTGRSSSFSVRSKTKSTKIIDELSDLGVYFQGLKFRNFSLPESKTYNHCFSLSEKSINSMLKDETKKASIDKHNRRYLMRVYPSKIRVRSSNFLPLKYWEHGVQMVATNWQTYDLGQQISEAMFDSVGRKGYVLKDTSLRKPLLKSLRKQVSKYSPGTFEVKFDFEIISAHQLPKSKGEENAINPFVQFEIIGATTIEWDDNSMALGKTKIVSENGFNPRWNQTFSGKMTAANNLVFVKFTIFASESKTEEIEASPIGICVARLNNLKRGYRYLNVNDLFGEELVYSSLFVKIQYG</sequence>
<dbReference type="InParanoid" id="A3LSB2"/>
<dbReference type="PANTHER" id="PTHR10336:SF36">
    <property type="entry name" value="1-PHOSPHATIDYLINOSITOL 4,5-BISPHOSPHATE PHOSPHODIESTERASE BETA-4"/>
    <property type="match status" value="1"/>
</dbReference>
<dbReference type="GO" id="GO:0016042">
    <property type="term" value="P:lipid catabolic process"/>
    <property type="evidence" value="ECO:0007669"/>
    <property type="project" value="UniProtKB-KW"/>
</dbReference>
<dbReference type="CDD" id="cd08598">
    <property type="entry name" value="PI-PLC1c_yeast"/>
    <property type="match status" value="1"/>
</dbReference>
<keyword evidence="5" id="KW-0807">Transducer</keyword>
<dbReference type="STRING" id="322104.A3LSB2"/>
<protein>
    <recommendedName>
        <fullName evidence="7">Phosphoinositide phospholipase C</fullName>
        <ecNumber evidence="7">3.1.4.11</ecNumber>
    </recommendedName>
</protein>
<dbReference type="CDD" id="cd00275">
    <property type="entry name" value="C2_PLC_like"/>
    <property type="match status" value="1"/>
</dbReference>
<evidence type="ECO:0000313" key="11">
    <source>
        <dbReference type="EMBL" id="ABN65872.2"/>
    </source>
</evidence>
<dbReference type="Gene3D" id="3.20.20.190">
    <property type="entry name" value="Phosphatidylinositol (PI) phosphodiesterase"/>
    <property type="match status" value="1"/>
</dbReference>
<evidence type="ECO:0000256" key="1">
    <source>
        <dbReference type="ARBA" id="ARBA00001195"/>
    </source>
</evidence>
<dbReference type="InterPro" id="IPR011993">
    <property type="entry name" value="PH-like_dom_sf"/>
</dbReference>
<dbReference type="SMART" id="SM00239">
    <property type="entry name" value="C2"/>
    <property type="match status" value="1"/>
</dbReference>
<dbReference type="GO" id="GO:0004435">
    <property type="term" value="F:phosphatidylinositol-4,5-bisphosphate phospholipase C activity"/>
    <property type="evidence" value="ECO:0007669"/>
    <property type="project" value="UniProtKB-EC"/>
</dbReference>
<dbReference type="GO" id="GO:0048015">
    <property type="term" value="P:phosphatidylinositol-mediated signaling"/>
    <property type="evidence" value="ECO:0007669"/>
    <property type="project" value="TreeGrafter"/>
</dbReference>
<dbReference type="PROSITE" id="PS50008">
    <property type="entry name" value="PIPLC_Y_DOMAIN"/>
    <property type="match status" value="1"/>
</dbReference>
<gene>
    <name evidence="11" type="primary">PLC1</name>
    <name evidence="11" type="ORF">PICST_42966</name>
</gene>
<dbReference type="FunFam" id="3.20.20.190:FF:000039">
    <property type="entry name" value="Phosphoinositide phospholipase C"/>
    <property type="match status" value="1"/>
</dbReference>
<dbReference type="Proteomes" id="UP000002258">
    <property type="component" value="Chromosome 3"/>
</dbReference>
<dbReference type="OrthoDB" id="269822at2759"/>
<dbReference type="SUPFAM" id="SSF47473">
    <property type="entry name" value="EF-hand"/>
    <property type="match status" value="1"/>
</dbReference>
<dbReference type="CDD" id="cd13360">
    <property type="entry name" value="PH_PLC_fungal"/>
    <property type="match status" value="1"/>
</dbReference>
<dbReference type="AlphaFoldDB" id="A3LSB2"/>
<dbReference type="PANTHER" id="PTHR10336">
    <property type="entry name" value="PHOSPHOINOSITIDE-SPECIFIC PHOSPHOLIPASE C FAMILY PROTEIN"/>
    <property type="match status" value="1"/>
</dbReference>
<dbReference type="InterPro" id="IPR001192">
    <property type="entry name" value="PI-PLC_fam"/>
</dbReference>
<dbReference type="RefSeq" id="XP_001383901.2">
    <property type="nucleotide sequence ID" value="XM_001383864.1"/>
</dbReference>
<dbReference type="InterPro" id="IPR000909">
    <property type="entry name" value="PLipase_C_PInositol-sp_X_dom"/>
</dbReference>
<comment type="catalytic activity">
    <reaction evidence="1 7">
        <text>a 1,2-diacyl-sn-glycero-3-phospho-(1D-myo-inositol-4,5-bisphosphate) + H2O = 1D-myo-inositol 1,4,5-trisphosphate + a 1,2-diacyl-sn-glycerol + H(+)</text>
        <dbReference type="Rhea" id="RHEA:33179"/>
        <dbReference type="ChEBI" id="CHEBI:15377"/>
        <dbReference type="ChEBI" id="CHEBI:15378"/>
        <dbReference type="ChEBI" id="CHEBI:17815"/>
        <dbReference type="ChEBI" id="CHEBI:58456"/>
        <dbReference type="ChEBI" id="CHEBI:203600"/>
        <dbReference type="EC" id="3.1.4.11"/>
    </reaction>
</comment>
<dbReference type="InterPro" id="IPR011992">
    <property type="entry name" value="EF-hand-dom_pair"/>
</dbReference>
<evidence type="ECO:0000259" key="10">
    <source>
        <dbReference type="PROSITE" id="PS50008"/>
    </source>
</evidence>
<dbReference type="PRINTS" id="PR00390">
    <property type="entry name" value="PHPHLIPASEC"/>
</dbReference>
<evidence type="ECO:0000256" key="8">
    <source>
        <dbReference type="SAM" id="MobiDB-lite"/>
    </source>
</evidence>
<dbReference type="HOGENOM" id="CLU_002738_1_2_1"/>
<dbReference type="InterPro" id="IPR001711">
    <property type="entry name" value="PLipase_C_Pinositol-sp_Y"/>
</dbReference>
<dbReference type="OMA" id="HWQREMS"/>
<dbReference type="SMART" id="SM00149">
    <property type="entry name" value="PLCYc"/>
    <property type="match status" value="1"/>
</dbReference>
<dbReference type="eggNOG" id="KOG0169">
    <property type="taxonomic scope" value="Eukaryota"/>
</dbReference>
<dbReference type="InterPro" id="IPR035892">
    <property type="entry name" value="C2_domain_sf"/>
</dbReference>
<dbReference type="GO" id="GO:0051209">
    <property type="term" value="P:release of sequestered calcium ion into cytosol"/>
    <property type="evidence" value="ECO:0007669"/>
    <property type="project" value="TreeGrafter"/>
</dbReference>
<dbReference type="KEGG" id="pic:PICST_42966"/>
<dbReference type="GeneID" id="4838263"/>
<dbReference type="SUPFAM" id="SSF51695">
    <property type="entry name" value="PLC-like phosphodiesterases"/>
    <property type="match status" value="1"/>
</dbReference>
<feature type="domain" description="C2" evidence="9">
    <location>
        <begin position="791"/>
        <end position="925"/>
    </location>
</feature>
<comment type="function">
    <text evidence="6">The production of the second messenger molecules diacylglycerol (DAG) and inositol 1,4,5-trisphosphate (IP3) is mediated by activated phosphatidylinositol-specific phospholipase C enzymes.</text>
</comment>
<dbReference type="SMART" id="SM00148">
    <property type="entry name" value="PLCXc"/>
    <property type="match status" value="1"/>
</dbReference>
<dbReference type="Pfam" id="PF00168">
    <property type="entry name" value="C2"/>
    <property type="match status" value="1"/>
</dbReference>
<dbReference type="SUPFAM" id="SSF49562">
    <property type="entry name" value="C2 domain (Calcium/lipid-binding domain, CaLB)"/>
    <property type="match status" value="1"/>
</dbReference>
<dbReference type="PROSITE" id="PS50004">
    <property type="entry name" value="C2"/>
    <property type="match status" value="1"/>
</dbReference>
<dbReference type="Pfam" id="PF00388">
    <property type="entry name" value="PI-PLC-X"/>
    <property type="match status" value="1"/>
</dbReference>
<keyword evidence="3 7" id="KW-0442">Lipid degradation</keyword>
<dbReference type="Gene3D" id="2.30.29.30">
    <property type="entry name" value="Pleckstrin-homology domain (PH domain)/Phosphotyrosine-binding domain (PTB)"/>
    <property type="match status" value="1"/>
</dbReference>
<evidence type="ECO:0000256" key="3">
    <source>
        <dbReference type="ARBA" id="ARBA00022963"/>
    </source>
</evidence>
<dbReference type="EC" id="3.1.4.11" evidence="7"/>
<evidence type="ECO:0000256" key="7">
    <source>
        <dbReference type="RuleBase" id="RU361133"/>
    </source>
</evidence>
<dbReference type="EMBL" id="CP000497">
    <property type="protein sequence ID" value="ABN65872.2"/>
    <property type="molecule type" value="Genomic_DNA"/>
</dbReference>
<keyword evidence="12" id="KW-1185">Reference proteome</keyword>
<evidence type="ECO:0000259" key="9">
    <source>
        <dbReference type="PROSITE" id="PS50004"/>
    </source>
</evidence>
<dbReference type="PROSITE" id="PS50007">
    <property type="entry name" value="PIPLC_X_DOMAIN"/>
    <property type="match status" value="1"/>
</dbReference>
<name>A3LSB2_PICST</name>
<keyword evidence="2 7" id="KW-0378">Hydrolase</keyword>
<accession>A3LSB2</accession>
<evidence type="ECO:0000256" key="2">
    <source>
        <dbReference type="ARBA" id="ARBA00022801"/>
    </source>
</evidence>
<evidence type="ECO:0000256" key="5">
    <source>
        <dbReference type="ARBA" id="ARBA00023224"/>
    </source>
</evidence>
<reference evidence="11 12" key="1">
    <citation type="journal article" date="2007" name="Nat. Biotechnol.">
        <title>Genome sequence of the lignocellulose-bioconverting and xylose-fermenting yeast Pichia stipitis.</title>
        <authorList>
            <person name="Jeffries T.W."/>
            <person name="Grigoriev I.V."/>
            <person name="Grimwood J."/>
            <person name="Laplaza J.M."/>
            <person name="Aerts A."/>
            <person name="Salamov A."/>
            <person name="Schmutz J."/>
            <person name="Lindquist E."/>
            <person name="Dehal P."/>
            <person name="Shapiro H."/>
            <person name="Jin Y.S."/>
            <person name="Passoth V."/>
            <person name="Richardson P.M."/>
        </authorList>
    </citation>
    <scope>NUCLEOTIDE SEQUENCE [LARGE SCALE GENOMIC DNA]</scope>
    <source>
        <strain evidence="12">ATCC 58785 / CBS 6054 / NBRC 10063 / NRRL Y-11545</strain>
    </source>
</reference>
<dbReference type="InterPro" id="IPR017946">
    <property type="entry name" value="PLC-like_Pdiesterase_TIM-brl"/>
</dbReference>
<organism evidence="11 12">
    <name type="scientific">Scheffersomyces stipitis (strain ATCC 58785 / CBS 6054 / NBRC 10063 / NRRL Y-11545)</name>
    <name type="common">Yeast</name>
    <name type="synonym">Pichia stipitis</name>
    <dbReference type="NCBI Taxonomy" id="322104"/>
    <lineage>
        <taxon>Eukaryota</taxon>
        <taxon>Fungi</taxon>
        <taxon>Dikarya</taxon>
        <taxon>Ascomycota</taxon>
        <taxon>Saccharomycotina</taxon>
        <taxon>Pichiomycetes</taxon>
        <taxon>Debaryomycetaceae</taxon>
        <taxon>Scheffersomyces</taxon>
    </lineage>
</organism>
<dbReference type="InterPro" id="IPR037755">
    <property type="entry name" value="Plc1_PH"/>
</dbReference>
<evidence type="ECO:0000256" key="6">
    <source>
        <dbReference type="ARBA" id="ARBA00059664"/>
    </source>
</evidence>
<feature type="compositionally biased region" description="Low complexity" evidence="8">
    <location>
        <begin position="108"/>
        <end position="120"/>
    </location>
</feature>
<evidence type="ECO:0000256" key="4">
    <source>
        <dbReference type="ARBA" id="ARBA00023098"/>
    </source>
</evidence>
<proteinExistence type="predicted"/>
<feature type="domain" description="PI-PLC Y-box" evidence="10">
    <location>
        <begin position="670"/>
        <end position="787"/>
    </location>
</feature>
<keyword evidence="4 7" id="KW-0443">Lipid metabolism</keyword>
<evidence type="ECO:0000313" key="12">
    <source>
        <dbReference type="Proteomes" id="UP000002258"/>
    </source>
</evidence>
<feature type="region of interest" description="Disordered" evidence="8">
    <location>
        <begin position="630"/>
        <end position="656"/>
    </location>
</feature>
<dbReference type="Pfam" id="PF00387">
    <property type="entry name" value="PI-PLC-Y"/>
    <property type="match status" value="1"/>
</dbReference>
<dbReference type="SUPFAM" id="SSF50729">
    <property type="entry name" value="PH domain-like"/>
    <property type="match status" value="1"/>
</dbReference>
<feature type="region of interest" description="Disordered" evidence="8">
    <location>
        <begin position="89"/>
        <end position="121"/>
    </location>
</feature>